<accession>A0ABQ1WDH6</accession>
<dbReference type="SUPFAM" id="SSF53756">
    <property type="entry name" value="UDP-Glycosyltransferase/glycogen phosphorylase"/>
    <property type="match status" value="1"/>
</dbReference>
<gene>
    <name evidence="3" type="ORF">GCM10011532_08440</name>
</gene>
<feature type="domain" description="Glycosyltransferase subfamily 4-like N-terminal" evidence="2">
    <location>
        <begin position="52"/>
        <end position="171"/>
    </location>
</feature>
<dbReference type="Pfam" id="PF00534">
    <property type="entry name" value="Glycos_transf_1"/>
    <property type="match status" value="1"/>
</dbReference>
<dbReference type="GO" id="GO:0016740">
    <property type="term" value="F:transferase activity"/>
    <property type="evidence" value="ECO:0007669"/>
    <property type="project" value="UniProtKB-KW"/>
</dbReference>
<reference evidence="4" key="1">
    <citation type="journal article" date="2019" name="Int. J. Syst. Evol. Microbiol.">
        <title>The Global Catalogue of Microorganisms (GCM) 10K type strain sequencing project: providing services to taxonomists for standard genome sequencing and annotation.</title>
        <authorList>
            <consortium name="The Broad Institute Genomics Platform"/>
            <consortium name="The Broad Institute Genome Sequencing Center for Infectious Disease"/>
            <person name="Wu L."/>
            <person name="Ma J."/>
        </authorList>
    </citation>
    <scope>NUCLEOTIDE SEQUENCE [LARGE SCALE GENOMIC DNA]</scope>
    <source>
        <strain evidence="4">CGMCC 1.15422</strain>
    </source>
</reference>
<dbReference type="Proteomes" id="UP000605733">
    <property type="component" value="Unassembled WGS sequence"/>
</dbReference>
<dbReference type="EMBL" id="BMIX01000001">
    <property type="protein sequence ID" value="GGG27322.1"/>
    <property type="molecule type" value="Genomic_DNA"/>
</dbReference>
<evidence type="ECO:0000313" key="4">
    <source>
        <dbReference type="Proteomes" id="UP000605733"/>
    </source>
</evidence>
<name>A0ABQ1WDH6_9FLAO</name>
<organism evidence="3 4">
    <name type="scientific">Christiangramia forsetii</name>
    <dbReference type="NCBI Taxonomy" id="411153"/>
    <lineage>
        <taxon>Bacteria</taxon>
        <taxon>Pseudomonadati</taxon>
        <taxon>Bacteroidota</taxon>
        <taxon>Flavobacteriia</taxon>
        <taxon>Flavobacteriales</taxon>
        <taxon>Flavobacteriaceae</taxon>
        <taxon>Christiangramia</taxon>
    </lineage>
</organism>
<feature type="domain" description="Glycosyl transferase family 1" evidence="1">
    <location>
        <begin position="183"/>
        <end position="347"/>
    </location>
</feature>
<dbReference type="InterPro" id="IPR028098">
    <property type="entry name" value="Glyco_trans_4-like_N"/>
</dbReference>
<proteinExistence type="predicted"/>
<evidence type="ECO:0000259" key="1">
    <source>
        <dbReference type="Pfam" id="PF00534"/>
    </source>
</evidence>
<evidence type="ECO:0000313" key="3">
    <source>
        <dbReference type="EMBL" id="GGG27322.1"/>
    </source>
</evidence>
<evidence type="ECO:0000259" key="2">
    <source>
        <dbReference type="Pfam" id="PF13439"/>
    </source>
</evidence>
<sequence>MKKIKVLHIIKSLGRGGAEMLLPETLRLHNKEKFDFHYVYFLPWKNQMVEEIKEQGGKVICIAANNNLSLLSKYNDVAKYCKNNKIDLIHSHLPWSGFLSRLVYKKTGIPLIYTEHNIQERYHVATKKLNAFTFNWQSRAIGVSADVSKSISENINPDISVQTLLNGVNTQKFNRDEKEASIIKKKYQIPQNALVVGNLAVFREQKDLISWVKAFKTINQSMPDVYGLIVGAGPKKDEIQELIKAYNLEGRIILPGLQTNTVAYLSAMDIFMMSSQFEGLPIALLEAMSIGCAIVSTKAGGVVEVIKHSKDGLLCEIGDIEKLADSCIELLQKTVLRKRLQEAARERVITAFSLVNMVNELEKCYIELINHNRG</sequence>
<protein>
    <submittedName>
        <fullName evidence="3">Glycosyl transferase family 1</fullName>
    </submittedName>
</protein>
<dbReference type="Gene3D" id="3.40.50.2000">
    <property type="entry name" value="Glycogen Phosphorylase B"/>
    <property type="match status" value="2"/>
</dbReference>
<dbReference type="PANTHER" id="PTHR12526">
    <property type="entry name" value="GLYCOSYLTRANSFERASE"/>
    <property type="match status" value="1"/>
</dbReference>
<comment type="caution">
    <text evidence="3">The sequence shown here is derived from an EMBL/GenBank/DDBJ whole genome shotgun (WGS) entry which is preliminary data.</text>
</comment>
<keyword evidence="3" id="KW-0808">Transferase</keyword>
<dbReference type="RefSeq" id="WP_011709870.1">
    <property type="nucleotide sequence ID" value="NZ_BMIX01000001.1"/>
</dbReference>
<keyword evidence="4" id="KW-1185">Reference proteome</keyword>
<dbReference type="InterPro" id="IPR001296">
    <property type="entry name" value="Glyco_trans_1"/>
</dbReference>
<dbReference type="PANTHER" id="PTHR12526:SF630">
    <property type="entry name" value="GLYCOSYLTRANSFERASE"/>
    <property type="match status" value="1"/>
</dbReference>
<dbReference type="Pfam" id="PF13439">
    <property type="entry name" value="Glyco_transf_4"/>
    <property type="match status" value="1"/>
</dbReference>